<evidence type="ECO:0000313" key="1">
    <source>
        <dbReference type="EMBL" id="GIY65459.1"/>
    </source>
</evidence>
<keyword evidence="2" id="KW-1185">Reference proteome</keyword>
<comment type="caution">
    <text evidence="1">The sequence shown here is derived from an EMBL/GenBank/DDBJ whole genome shotgun (WGS) entry which is preliminary data.</text>
</comment>
<name>A0AAV4V694_CAEEX</name>
<proteinExistence type="predicted"/>
<organism evidence="1 2">
    <name type="scientific">Caerostris extrusa</name>
    <name type="common">Bark spider</name>
    <name type="synonym">Caerostris bankana</name>
    <dbReference type="NCBI Taxonomy" id="172846"/>
    <lineage>
        <taxon>Eukaryota</taxon>
        <taxon>Metazoa</taxon>
        <taxon>Ecdysozoa</taxon>
        <taxon>Arthropoda</taxon>
        <taxon>Chelicerata</taxon>
        <taxon>Arachnida</taxon>
        <taxon>Araneae</taxon>
        <taxon>Araneomorphae</taxon>
        <taxon>Entelegynae</taxon>
        <taxon>Araneoidea</taxon>
        <taxon>Araneidae</taxon>
        <taxon>Caerostris</taxon>
    </lineage>
</organism>
<dbReference type="Proteomes" id="UP001054945">
    <property type="component" value="Unassembled WGS sequence"/>
</dbReference>
<accession>A0AAV4V694</accession>
<dbReference type="EMBL" id="BPLR01013993">
    <property type="protein sequence ID" value="GIY65459.1"/>
    <property type="molecule type" value="Genomic_DNA"/>
</dbReference>
<gene>
    <name evidence="1" type="ORF">CEXT_726311</name>
</gene>
<reference evidence="1 2" key="1">
    <citation type="submission" date="2021-06" db="EMBL/GenBank/DDBJ databases">
        <title>Caerostris extrusa draft genome.</title>
        <authorList>
            <person name="Kono N."/>
            <person name="Arakawa K."/>
        </authorList>
    </citation>
    <scope>NUCLEOTIDE SEQUENCE [LARGE SCALE GENOMIC DNA]</scope>
</reference>
<protein>
    <submittedName>
        <fullName evidence="1">Uncharacterized protein</fullName>
    </submittedName>
</protein>
<sequence>MLILKRTTRHLLSVGRSVPSALPAHEEVQRAEGLRRVSNYYHFKEKMKGKFTGMNPSDMKKVIEMNNILYMPYRVPPGSHVAIFRLGE</sequence>
<dbReference type="AlphaFoldDB" id="A0AAV4V694"/>
<evidence type="ECO:0000313" key="2">
    <source>
        <dbReference type="Proteomes" id="UP001054945"/>
    </source>
</evidence>